<sequence>MMRLGTHLECVGSLSRVLGAYQDGAREFIEKRLRLARRLSRLAKRLTRVGKVLKWICIEKIPRNTSGDCRRKTVRLAKGNARGYRIARVRS</sequence>
<evidence type="ECO:0000313" key="1">
    <source>
        <dbReference type="EMBL" id="RRT49264.1"/>
    </source>
</evidence>
<gene>
    <name evidence="1" type="ORF">B296_00037298</name>
</gene>
<organism evidence="1 2">
    <name type="scientific">Ensete ventricosum</name>
    <name type="common">Abyssinian banana</name>
    <name type="synonym">Musa ensete</name>
    <dbReference type="NCBI Taxonomy" id="4639"/>
    <lineage>
        <taxon>Eukaryota</taxon>
        <taxon>Viridiplantae</taxon>
        <taxon>Streptophyta</taxon>
        <taxon>Embryophyta</taxon>
        <taxon>Tracheophyta</taxon>
        <taxon>Spermatophyta</taxon>
        <taxon>Magnoliopsida</taxon>
        <taxon>Liliopsida</taxon>
        <taxon>Zingiberales</taxon>
        <taxon>Musaceae</taxon>
        <taxon>Ensete</taxon>
    </lineage>
</organism>
<name>A0A426YC11_ENSVE</name>
<dbReference type="EMBL" id="AMZH03013441">
    <property type="protein sequence ID" value="RRT49264.1"/>
    <property type="molecule type" value="Genomic_DNA"/>
</dbReference>
<proteinExistence type="predicted"/>
<evidence type="ECO:0000313" key="2">
    <source>
        <dbReference type="Proteomes" id="UP000287651"/>
    </source>
</evidence>
<dbReference type="AlphaFoldDB" id="A0A426YC11"/>
<reference evidence="1 2" key="1">
    <citation type="journal article" date="2014" name="Agronomy (Basel)">
        <title>A Draft Genome Sequence for Ensete ventricosum, the Drought-Tolerant Tree Against Hunger.</title>
        <authorList>
            <person name="Harrison J."/>
            <person name="Moore K.A."/>
            <person name="Paszkiewicz K."/>
            <person name="Jones T."/>
            <person name="Grant M."/>
            <person name="Ambacheew D."/>
            <person name="Muzemil S."/>
            <person name="Studholme D.J."/>
        </authorList>
    </citation>
    <scope>NUCLEOTIDE SEQUENCE [LARGE SCALE GENOMIC DNA]</scope>
</reference>
<dbReference type="Proteomes" id="UP000287651">
    <property type="component" value="Unassembled WGS sequence"/>
</dbReference>
<comment type="caution">
    <text evidence="1">The sequence shown here is derived from an EMBL/GenBank/DDBJ whole genome shotgun (WGS) entry which is preliminary data.</text>
</comment>
<accession>A0A426YC11</accession>
<protein>
    <submittedName>
        <fullName evidence="1">Uncharacterized protein</fullName>
    </submittedName>
</protein>